<evidence type="ECO:0000313" key="4">
    <source>
        <dbReference type="Proteomes" id="UP000315010"/>
    </source>
</evidence>
<evidence type="ECO:0000313" key="3">
    <source>
        <dbReference type="EMBL" id="TWT80957.1"/>
    </source>
</evidence>
<dbReference type="PANTHER" id="PTHR12149:SF8">
    <property type="entry name" value="PROTEIN-RIBULOSAMINE 3-KINASE"/>
    <property type="match status" value="1"/>
</dbReference>
<evidence type="ECO:0000256" key="1">
    <source>
        <dbReference type="ARBA" id="ARBA00009460"/>
    </source>
</evidence>
<dbReference type="Proteomes" id="UP000315010">
    <property type="component" value="Unassembled WGS sequence"/>
</dbReference>
<keyword evidence="2" id="KW-0418">Kinase</keyword>
<organism evidence="3 4">
    <name type="scientific">Novipirellula herctigrandis</name>
    <dbReference type="NCBI Taxonomy" id="2527986"/>
    <lineage>
        <taxon>Bacteria</taxon>
        <taxon>Pseudomonadati</taxon>
        <taxon>Planctomycetota</taxon>
        <taxon>Planctomycetia</taxon>
        <taxon>Pirellulales</taxon>
        <taxon>Pirellulaceae</taxon>
        <taxon>Novipirellula</taxon>
    </lineage>
</organism>
<dbReference type="InterPro" id="IPR016477">
    <property type="entry name" value="Fructo-/Ketosamine-3-kinase"/>
</dbReference>
<sequence>MNQTAAETMLQTMVDPGIRVARVDSVGGGCISDSLRVDLVPESFIARTLFVKTNDLSFADNFSCEFEGLEALAKTETIRIPRPFVTGNANGASWLVIEWMEPSTRSEAFFPKFGRELAKLHQATAAERIGWPRDNYLGAAKQKNGRDAESWSDFVAENRIGFQIRWAVDQGLADAGLRRDCQQILDAMSDLLEGRRAETSLLHGDLWSGNYLCGSEGQPALVDPAVSYGCHEAEFGMIRLFGSCPDSFYDAYQQTWPMRDGWQRRSNVYVLYHLLNHLNLFGSGYLGQCRSVAAEILRAS</sequence>
<dbReference type="PANTHER" id="PTHR12149">
    <property type="entry name" value="FRUCTOSAMINE 3 KINASE-RELATED PROTEIN"/>
    <property type="match status" value="1"/>
</dbReference>
<dbReference type="Gene3D" id="3.90.1200.10">
    <property type="match status" value="1"/>
</dbReference>
<gene>
    <name evidence="3" type="ORF">CA13_24040</name>
</gene>
<protein>
    <recommendedName>
        <fullName evidence="5">Fructosamine kinase</fullName>
    </recommendedName>
</protein>
<keyword evidence="4" id="KW-1185">Reference proteome</keyword>
<dbReference type="Pfam" id="PF03881">
    <property type="entry name" value="Fructosamin_kin"/>
    <property type="match status" value="1"/>
</dbReference>
<dbReference type="AlphaFoldDB" id="A0A5C5Z1Z8"/>
<dbReference type="InterPro" id="IPR011009">
    <property type="entry name" value="Kinase-like_dom_sf"/>
</dbReference>
<accession>A0A5C5Z1Z8</accession>
<comment type="similarity">
    <text evidence="1 2">Belongs to the fructosamine kinase family.</text>
</comment>
<evidence type="ECO:0000256" key="2">
    <source>
        <dbReference type="PIRNR" id="PIRNR006221"/>
    </source>
</evidence>
<dbReference type="PIRSF" id="PIRSF006221">
    <property type="entry name" value="Ketosamine-3-kinase"/>
    <property type="match status" value="1"/>
</dbReference>
<dbReference type="RefSeq" id="WP_419194186.1">
    <property type="nucleotide sequence ID" value="NZ_SJPJ01000001.1"/>
</dbReference>
<dbReference type="GO" id="GO:0016301">
    <property type="term" value="F:kinase activity"/>
    <property type="evidence" value="ECO:0007669"/>
    <property type="project" value="UniProtKB-UniRule"/>
</dbReference>
<name>A0A5C5Z1Z8_9BACT</name>
<dbReference type="Gene3D" id="3.30.200.20">
    <property type="entry name" value="Phosphorylase Kinase, domain 1"/>
    <property type="match status" value="1"/>
</dbReference>
<reference evidence="3 4" key="1">
    <citation type="submission" date="2019-02" db="EMBL/GenBank/DDBJ databases">
        <title>Deep-cultivation of Planctomycetes and their phenomic and genomic characterization uncovers novel biology.</title>
        <authorList>
            <person name="Wiegand S."/>
            <person name="Jogler M."/>
            <person name="Boedeker C."/>
            <person name="Pinto D."/>
            <person name="Vollmers J."/>
            <person name="Rivas-Marin E."/>
            <person name="Kohn T."/>
            <person name="Peeters S.H."/>
            <person name="Heuer A."/>
            <person name="Rast P."/>
            <person name="Oberbeckmann S."/>
            <person name="Bunk B."/>
            <person name="Jeske O."/>
            <person name="Meyerdierks A."/>
            <person name="Storesund J.E."/>
            <person name="Kallscheuer N."/>
            <person name="Luecker S."/>
            <person name="Lage O.M."/>
            <person name="Pohl T."/>
            <person name="Merkel B.J."/>
            <person name="Hornburger P."/>
            <person name="Mueller R.-W."/>
            <person name="Bruemmer F."/>
            <person name="Labrenz M."/>
            <person name="Spormann A.M."/>
            <person name="Op Den Camp H."/>
            <person name="Overmann J."/>
            <person name="Amann R."/>
            <person name="Jetten M.S.M."/>
            <person name="Mascher T."/>
            <person name="Medema M.H."/>
            <person name="Devos D.P."/>
            <person name="Kaster A.-K."/>
            <person name="Ovreas L."/>
            <person name="Rohde M."/>
            <person name="Galperin M.Y."/>
            <person name="Jogler C."/>
        </authorList>
    </citation>
    <scope>NUCLEOTIDE SEQUENCE [LARGE SCALE GENOMIC DNA]</scope>
    <source>
        <strain evidence="3 4">CA13</strain>
    </source>
</reference>
<evidence type="ECO:0008006" key="5">
    <source>
        <dbReference type="Google" id="ProtNLM"/>
    </source>
</evidence>
<dbReference type="EMBL" id="SJPJ01000001">
    <property type="protein sequence ID" value="TWT80957.1"/>
    <property type="molecule type" value="Genomic_DNA"/>
</dbReference>
<keyword evidence="2" id="KW-0808">Transferase</keyword>
<comment type="caution">
    <text evidence="3">The sequence shown here is derived from an EMBL/GenBank/DDBJ whole genome shotgun (WGS) entry which is preliminary data.</text>
</comment>
<proteinExistence type="inferred from homology"/>
<dbReference type="SUPFAM" id="SSF56112">
    <property type="entry name" value="Protein kinase-like (PK-like)"/>
    <property type="match status" value="1"/>
</dbReference>